<feature type="signal peptide" evidence="10">
    <location>
        <begin position="1"/>
        <end position="18"/>
    </location>
</feature>
<reference evidence="12 13" key="1">
    <citation type="submission" date="2015-02" db="EMBL/GenBank/DDBJ databases">
        <authorList>
            <person name="Chooi Y.-H."/>
        </authorList>
    </citation>
    <scope>NUCLEOTIDE SEQUENCE [LARGE SCALE GENOMIC DNA]</scope>
    <source>
        <strain evidence="12">E3</strain>
    </source>
</reference>
<keyword evidence="10" id="KW-0732">Signal</keyword>
<feature type="domain" description="G-protein coupled receptors family 3 profile" evidence="11">
    <location>
        <begin position="367"/>
        <end position="634"/>
    </location>
</feature>
<dbReference type="CDD" id="cd15047">
    <property type="entry name" value="7tmC_GABA-B-like"/>
    <property type="match status" value="1"/>
</dbReference>
<feature type="transmembrane region" description="Helical" evidence="9">
    <location>
        <begin position="404"/>
        <end position="426"/>
    </location>
</feature>
<dbReference type="STRING" id="37360.A0A0G4ITQ1"/>
<evidence type="ECO:0000256" key="4">
    <source>
        <dbReference type="ARBA" id="ARBA00023040"/>
    </source>
</evidence>
<keyword evidence="2 9" id="KW-0812">Transmembrane</keyword>
<dbReference type="PRINTS" id="PR01177">
    <property type="entry name" value="GABAB1RECPTR"/>
</dbReference>
<dbReference type="Pfam" id="PF00003">
    <property type="entry name" value="7tm_3"/>
    <property type="match status" value="1"/>
</dbReference>
<dbReference type="InterPro" id="IPR017978">
    <property type="entry name" value="GPCR_3_C"/>
</dbReference>
<dbReference type="SUPFAM" id="SSF53822">
    <property type="entry name" value="Periplasmic binding protein-like I"/>
    <property type="match status" value="1"/>
</dbReference>
<feature type="transmembrane region" description="Helical" evidence="9">
    <location>
        <begin position="576"/>
        <end position="595"/>
    </location>
</feature>
<feature type="chain" id="PRO_5005193043" description="G-protein coupled receptors family 3 profile domain-containing protein" evidence="10">
    <location>
        <begin position="19"/>
        <end position="661"/>
    </location>
</feature>
<evidence type="ECO:0000259" key="11">
    <source>
        <dbReference type="PROSITE" id="PS50259"/>
    </source>
</evidence>
<evidence type="ECO:0000256" key="9">
    <source>
        <dbReference type="SAM" id="Phobius"/>
    </source>
</evidence>
<keyword evidence="3 9" id="KW-1133">Transmembrane helix</keyword>
<feature type="transmembrane region" description="Helical" evidence="9">
    <location>
        <begin position="438"/>
        <end position="460"/>
    </location>
</feature>
<dbReference type="InterPro" id="IPR002455">
    <property type="entry name" value="GPCR3_GABA-B"/>
</dbReference>
<proteinExistence type="predicted"/>
<feature type="transmembrane region" description="Helical" evidence="9">
    <location>
        <begin position="607"/>
        <end position="627"/>
    </location>
</feature>
<evidence type="ECO:0000256" key="1">
    <source>
        <dbReference type="ARBA" id="ARBA00004141"/>
    </source>
</evidence>
<dbReference type="InterPro" id="IPR000337">
    <property type="entry name" value="GPCR_3"/>
</dbReference>
<dbReference type="Proteomes" id="UP000039324">
    <property type="component" value="Unassembled WGS sequence"/>
</dbReference>
<dbReference type="PROSITE" id="PS50259">
    <property type="entry name" value="G_PROTEIN_RECEP_F3_4"/>
    <property type="match status" value="1"/>
</dbReference>
<keyword evidence="7" id="KW-0325">Glycoprotein</keyword>
<keyword evidence="4" id="KW-0297">G-protein coupled receptor</keyword>
<dbReference type="OMA" id="CNIQDMS"/>
<evidence type="ECO:0000256" key="6">
    <source>
        <dbReference type="ARBA" id="ARBA00023170"/>
    </source>
</evidence>
<dbReference type="AlphaFoldDB" id="A0A0G4ITQ1"/>
<dbReference type="GO" id="GO:0007214">
    <property type="term" value="P:gamma-aminobutyric acid signaling pathway"/>
    <property type="evidence" value="ECO:0007669"/>
    <property type="project" value="TreeGrafter"/>
</dbReference>
<evidence type="ECO:0000313" key="13">
    <source>
        <dbReference type="Proteomes" id="UP000039324"/>
    </source>
</evidence>
<evidence type="ECO:0000256" key="5">
    <source>
        <dbReference type="ARBA" id="ARBA00023136"/>
    </source>
</evidence>
<dbReference type="PRINTS" id="PR01176">
    <property type="entry name" value="GABABRECEPTR"/>
</dbReference>
<feature type="transmembrane region" description="Helical" evidence="9">
    <location>
        <begin position="369"/>
        <end position="392"/>
    </location>
</feature>
<dbReference type="GO" id="GO:0038039">
    <property type="term" value="C:G protein-coupled receptor heterodimeric complex"/>
    <property type="evidence" value="ECO:0007669"/>
    <property type="project" value="TreeGrafter"/>
</dbReference>
<evidence type="ECO:0000313" key="12">
    <source>
        <dbReference type="EMBL" id="CEO98605.1"/>
    </source>
</evidence>
<gene>
    <name evidence="12" type="ORF">PBRA_006719</name>
</gene>
<keyword evidence="6" id="KW-0675">Receptor</keyword>
<dbReference type="Gene3D" id="3.40.50.2300">
    <property type="match status" value="3"/>
</dbReference>
<dbReference type="InterPro" id="IPR028082">
    <property type="entry name" value="Peripla_BP_I"/>
</dbReference>
<dbReference type="PANTHER" id="PTHR10519:SF20">
    <property type="entry name" value="G-PROTEIN COUPLED RECEPTOR 156-RELATED"/>
    <property type="match status" value="1"/>
</dbReference>
<evidence type="ECO:0000256" key="3">
    <source>
        <dbReference type="ARBA" id="ARBA00022989"/>
    </source>
</evidence>
<protein>
    <recommendedName>
        <fullName evidence="11">G-protein coupled receptors family 3 profile domain-containing protein</fullName>
    </recommendedName>
</protein>
<dbReference type="PRINTS" id="PR00248">
    <property type="entry name" value="GPCRMGR"/>
</dbReference>
<sequence>MLVYVLPLLFLLSTIAHSQPYCDENACVALAGGSAWPTDSVQAVSIVSFKVQVAQIASLIGLPMISSVASSPVLSDKSMYSSFSRIFPPDNFQGKAMADVVAYFGWRFVAVIATTDTYGQNLMNSFQAACTARSITVLSIVQFMSGSDPTTHVQQIRDSGARIIALHMLGADAKAVMNVAATMKLLSPLYVWFGSDGVHDLNANSLPVPGLLCTDGYMNPSSRAYRQFASDWEVRYQNDTAREYQRITAVAPFTYDATLLAFTVLSTAMSSGANLSNGTDMVLRIRNTTFDGVTGNITMDSSGDRPGAYNLYNVIDVNGVRQWAISAFVLSSHIQEVQPTRFGDGTSSVPTDWPAIVRLRIRASSAASAAVKALAGLGLSLAMITLAFNIRYRRNEYIRLSSPAMNNILIVGCMTAYVATIVMAHQEDPDGGATMNCYVTNILLSLAFSLSYGVLFSKTYRIARIFQKGPLKVLVITHWQLIRYVGILVFLDVVILATWFVADPLSRVRTDLPSYPDPSDPMRSIVSPFFESCTSKNMTTFVSVILIYKGIVTLGGVYLAYATSDVEIPALNDSKYIGMSIYCAGSLAVITLPILQYVDRSRPDARFLLSTLAIISATTGQLCILFFPKMFAVMTGAHSTLTRATKPLQVKPKTPSGTAHH</sequence>
<dbReference type="GO" id="GO:0004965">
    <property type="term" value="F:G protein-coupled GABA receptor activity"/>
    <property type="evidence" value="ECO:0007669"/>
    <property type="project" value="InterPro"/>
</dbReference>
<feature type="transmembrane region" description="Helical" evidence="9">
    <location>
        <begin position="481"/>
        <end position="502"/>
    </location>
</feature>
<keyword evidence="13" id="KW-1185">Reference proteome</keyword>
<dbReference type="InterPro" id="IPR001828">
    <property type="entry name" value="ANF_lig-bd_rcpt"/>
</dbReference>
<evidence type="ECO:0000256" key="7">
    <source>
        <dbReference type="ARBA" id="ARBA00023180"/>
    </source>
</evidence>
<keyword evidence="8" id="KW-0807">Transducer</keyword>
<evidence type="ECO:0000256" key="2">
    <source>
        <dbReference type="ARBA" id="ARBA00022692"/>
    </source>
</evidence>
<feature type="transmembrane region" description="Helical" evidence="9">
    <location>
        <begin position="541"/>
        <end position="564"/>
    </location>
</feature>
<name>A0A0G4ITQ1_PLABS</name>
<dbReference type="EMBL" id="CDSF01000086">
    <property type="protein sequence ID" value="CEO98605.1"/>
    <property type="molecule type" value="Genomic_DNA"/>
</dbReference>
<dbReference type="OrthoDB" id="2150267at2759"/>
<dbReference type="PANTHER" id="PTHR10519">
    <property type="entry name" value="GABA-B RECEPTOR"/>
    <property type="match status" value="1"/>
</dbReference>
<accession>A0A0G4ITQ1</accession>
<evidence type="ECO:0000256" key="8">
    <source>
        <dbReference type="ARBA" id="ARBA00023224"/>
    </source>
</evidence>
<organism evidence="12 13">
    <name type="scientific">Plasmodiophora brassicae</name>
    <name type="common">Clubroot disease agent</name>
    <dbReference type="NCBI Taxonomy" id="37360"/>
    <lineage>
        <taxon>Eukaryota</taxon>
        <taxon>Sar</taxon>
        <taxon>Rhizaria</taxon>
        <taxon>Endomyxa</taxon>
        <taxon>Phytomyxea</taxon>
        <taxon>Plasmodiophorida</taxon>
        <taxon>Plasmodiophoridae</taxon>
        <taxon>Plasmodiophora</taxon>
    </lineage>
</organism>
<keyword evidence="5 9" id="KW-0472">Membrane</keyword>
<comment type="subcellular location">
    <subcellularLocation>
        <location evidence="1">Membrane</location>
        <topology evidence="1">Multi-pass membrane protein</topology>
    </subcellularLocation>
</comment>
<dbReference type="Pfam" id="PF01094">
    <property type="entry name" value="ANF_receptor"/>
    <property type="match status" value="1"/>
</dbReference>
<evidence type="ECO:0000256" key="10">
    <source>
        <dbReference type="SAM" id="SignalP"/>
    </source>
</evidence>